<proteinExistence type="predicted"/>
<evidence type="ECO:0000313" key="2">
    <source>
        <dbReference type="EMBL" id="SMD19743.1"/>
    </source>
</evidence>
<accession>A0A1W2FD17</accession>
<dbReference type="OrthoDB" id="3688950at2"/>
<dbReference type="Gene3D" id="3.30.1310.10">
    <property type="entry name" value="Nucleoid-associated protein YbaB-like domain"/>
    <property type="match status" value="1"/>
</dbReference>
<name>A0A1W2FD17_9PSEU</name>
<reference evidence="3" key="1">
    <citation type="submission" date="2017-04" db="EMBL/GenBank/DDBJ databases">
        <authorList>
            <person name="Varghese N."/>
            <person name="Submissions S."/>
        </authorList>
    </citation>
    <scope>NUCLEOTIDE SEQUENCE [LARGE SCALE GENOMIC DNA]</scope>
    <source>
        <strain evidence="3">DSM 44073</strain>
    </source>
</reference>
<dbReference type="GO" id="GO:0003677">
    <property type="term" value="F:DNA binding"/>
    <property type="evidence" value="ECO:0007669"/>
    <property type="project" value="UniProtKB-KW"/>
</dbReference>
<evidence type="ECO:0000313" key="3">
    <source>
        <dbReference type="Proteomes" id="UP000192840"/>
    </source>
</evidence>
<keyword evidence="3" id="KW-1185">Reference proteome</keyword>
<sequence length="153" mass="16743">MNPTMGDPDALMRKWDEEIQAKLKQADQISQAAREVRVTQRSKDGSVSVTVDSGGNVTALDLTDAALRKQPAQLSAEILGIMRSAQAQIATRMQEAMAPVLGDDSATMNAVMGGFQEKFPQPPQETEQPPKAPQPPNDDDFQGHNWAREQKGW</sequence>
<dbReference type="InterPro" id="IPR036894">
    <property type="entry name" value="YbaB-like_sf"/>
</dbReference>
<feature type="compositionally biased region" description="Low complexity" evidence="1">
    <location>
        <begin position="115"/>
        <end position="129"/>
    </location>
</feature>
<dbReference type="Proteomes" id="UP000192840">
    <property type="component" value="Unassembled WGS sequence"/>
</dbReference>
<evidence type="ECO:0000256" key="1">
    <source>
        <dbReference type="SAM" id="MobiDB-lite"/>
    </source>
</evidence>
<dbReference type="EMBL" id="FWYC01000013">
    <property type="protein sequence ID" value="SMD19743.1"/>
    <property type="molecule type" value="Genomic_DNA"/>
</dbReference>
<protein>
    <submittedName>
        <fullName evidence="2">YbaB/EbfC DNA-binding family protein</fullName>
    </submittedName>
</protein>
<dbReference type="STRING" id="40571.SAMN05660733_05631"/>
<dbReference type="Pfam" id="PF02575">
    <property type="entry name" value="YbaB_DNA_bd"/>
    <property type="match status" value="1"/>
</dbReference>
<organism evidence="2 3">
    <name type="scientific">Lentzea albidocapillata</name>
    <dbReference type="NCBI Taxonomy" id="40571"/>
    <lineage>
        <taxon>Bacteria</taxon>
        <taxon>Bacillati</taxon>
        <taxon>Actinomycetota</taxon>
        <taxon>Actinomycetes</taxon>
        <taxon>Pseudonocardiales</taxon>
        <taxon>Pseudonocardiaceae</taxon>
        <taxon>Lentzea</taxon>
    </lineage>
</organism>
<keyword evidence="2" id="KW-0238">DNA-binding</keyword>
<dbReference type="InterPro" id="IPR004401">
    <property type="entry name" value="YbaB/EbfC"/>
</dbReference>
<dbReference type="eggNOG" id="COG0718">
    <property type="taxonomic scope" value="Bacteria"/>
</dbReference>
<dbReference type="AlphaFoldDB" id="A0A1W2FD17"/>
<gene>
    <name evidence="2" type="ORF">SAMN05660733_05631</name>
</gene>
<feature type="region of interest" description="Disordered" evidence="1">
    <location>
        <begin position="114"/>
        <end position="153"/>
    </location>
</feature>
<dbReference type="RefSeq" id="WP_159460499.1">
    <property type="nucleotide sequence ID" value="NZ_FWYC01000013.1"/>
</dbReference>
<dbReference type="SUPFAM" id="SSF82607">
    <property type="entry name" value="YbaB-like"/>
    <property type="match status" value="1"/>
</dbReference>